<reference evidence="1 2" key="1">
    <citation type="submission" date="2017-09" db="EMBL/GenBank/DDBJ databases">
        <authorList>
            <person name="Ehlers B."/>
            <person name="Leendertz F.H."/>
        </authorList>
    </citation>
    <scope>NUCLEOTIDE SEQUENCE [LARGE SCALE GENOMIC DNA]</scope>
    <source>
        <strain evidence="1 2">CGMCC 4.6857</strain>
    </source>
</reference>
<keyword evidence="2" id="KW-1185">Reference proteome</keyword>
<dbReference type="Proteomes" id="UP000219612">
    <property type="component" value="Unassembled WGS sequence"/>
</dbReference>
<evidence type="ECO:0000313" key="2">
    <source>
        <dbReference type="Proteomes" id="UP000219612"/>
    </source>
</evidence>
<accession>A0A285I297</accession>
<sequence length="68" mass="7676">MSGLHWKTPHITAQAAGRPFIWLDDEITETDRWWTEAAHPAPALLHRVDPRTGLTAADFATVNSWLAR</sequence>
<protein>
    <submittedName>
        <fullName evidence="1">Uncharacterized protein</fullName>
    </submittedName>
</protein>
<evidence type="ECO:0000313" key="1">
    <source>
        <dbReference type="EMBL" id="SNY41071.1"/>
    </source>
</evidence>
<gene>
    <name evidence="1" type="ORF">SAMN05421748_106119</name>
</gene>
<proteinExistence type="predicted"/>
<name>A0A285I297_9ACTN</name>
<dbReference type="RefSeq" id="WP_245923035.1">
    <property type="nucleotide sequence ID" value="NZ_OBDY01000006.1"/>
</dbReference>
<dbReference type="AlphaFoldDB" id="A0A285I297"/>
<dbReference type="EMBL" id="OBDY01000006">
    <property type="protein sequence ID" value="SNY41071.1"/>
    <property type="molecule type" value="Genomic_DNA"/>
</dbReference>
<organism evidence="1 2">
    <name type="scientific">Paractinoplanes atraurantiacus</name>
    <dbReference type="NCBI Taxonomy" id="1036182"/>
    <lineage>
        <taxon>Bacteria</taxon>
        <taxon>Bacillati</taxon>
        <taxon>Actinomycetota</taxon>
        <taxon>Actinomycetes</taxon>
        <taxon>Micromonosporales</taxon>
        <taxon>Micromonosporaceae</taxon>
        <taxon>Paractinoplanes</taxon>
    </lineage>
</organism>